<reference evidence="6" key="1">
    <citation type="submission" date="2017-09" db="EMBL/GenBank/DDBJ databases">
        <title>Depth-based differentiation of microbial function through sediment-hosted aquifers and enrichment of novel symbionts in the deep terrestrial subsurface.</title>
        <authorList>
            <person name="Probst A.J."/>
            <person name="Ladd B."/>
            <person name="Jarett J.K."/>
            <person name="Geller-Mcgrath D.E."/>
            <person name="Sieber C.M.K."/>
            <person name="Emerson J.B."/>
            <person name="Anantharaman K."/>
            <person name="Thomas B.C."/>
            <person name="Malmstrom R."/>
            <person name="Stieglmeier M."/>
            <person name="Klingl A."/>
            <person name="Woyke T."/>
            <person name="Ryan C.M."/>
            <person name="Banfield J.F."/>
        </authorList>
    </citation>
    <scope>NUCLEOTIDE SEQUENCE [LARGE SCALE GENOMIC DNA]</scope>
</reference>
<accession>A0A2M7VA44</accession>
<dbReference type="Proteomes" id="UP000231453">
    <property type="component" value="Unassembled WGS sequence"/>
</dbReference>
<dbReference type="InterPro" id="IPR015797">
    <property type="entry name" value="NUDIX_hydrolase-like_dom_sf"/>
</dbReference>
<protein>
    <submittedName>
        <fullName evidence="5">DNA mismatch repair protein MutT</fullName>
    </submittedName>
</protein>
<dbReference type="Gene3D" id="3.90.79.10">
    <property type="entry name" value="Nucleoside Triphosphate Pyrophosphohydrolase"/>
    <property type="match status" value="1"/>
</dbReference>
<dbReference type="InterPro" id="IPR000086">
    <property type="entry name" value="NUDIX_hydrolase_dom"/>
</dbReference>
<keyword evidence="2" id="KW-0378">Hydrolase</keyword>
<dbReference type="EMBL" id="PFPL01000045">
    <property type="protein sequence ID" value="PIZ95767.1"/>
    <property type="molecule type" value="Genomic_DNA"/>
</dbReference>
<sequence>MRIGVIILQDKKILLMHRFKKGREFFSLPGGGVEENESVEETATREAKEETSLDIILGEKFFEYYNDFDKRKNIVFLTKEFLGEVKLGGPEVDRISKENKYMLEWHDLSELKKLNIVPEILKDKLVEKYGV</sequence>
<dbReference type="PRINTS" id="PR00502">
    <property type="entry name" value="NUDIXFAMILY"/>
</dbReference>
<dbReference type="PROSITE" id="PS51462">
    <property type="entry name" value="NUDIX"/>
    <property type="match status" value="1"/>
</dbReference>
<evidence type="ECO:0000256" key="2">
    <source>
        <dbReference type="ARBA" id="ARBA00022801"/>
    </source>
</evidence>
<dbReference type="PANTHER" id="PTHR43046:SF12">
    <property type="entry name" value="GDP-MANNOSE MANNOSYL HYDROLASE"/>
    <property type="match status" value="1"/>
</dbReference>
<gene>
    <name evidence="5" type="ORF">COX80_03485</name>
</gene>
<dbReference type="InterPro" id="IPR020476">
    <property type="entry name" value="Nudix_hydrolase"/>
</dbReference>
<comment type="caution">
    <text evidence="5">The sequence shown here is derived from an EMBL/GenBank/DDBJ whole genome shotgun (WGS) entry which is preliminary data.</text>
</comment>
<evidence type="ECO:0000256" key="1">
    <source>
        <dbReference type="ARBA" id="ARBA00001946"/>
    </source>
</evidence>
<comment type="cofactor">
    <cofactor evidence="1">
        <name>Mg(2+)</name>
        <dbReference type="ChEBI" id="CHEBI:18420"/>
    </cofactor>
</comment>
<dbReference type="AlphaFoldDB" id="A0A2M7VA44"/>
<feature type="domain" description="Nudix hydrolase" evidence="4">
    <location>
        <begin position="1"/>
        <end position="129"/>
    </location>
</feature>
<evidence type="ECO:0000259" key="4">
    <source>
        <dbReference type="PROSITE" id="PS51462"/>
    </source>
</evidence>
<dbReference type="GO" id="GO:0016787">
    <property type="term" value="F:hydrolase activity"/>
    <property type="evidence" value="ECO:0007669"/>
    <property type="project" value="UniProtKB-KW"/>
</dbReference>
<proteinExistence type="predicted"/>
<name>A0A2M7VA44_9BACT</name>
<evidence type="ECO:0000256" key="3">
    <source>
        <dbReference type="ARBA" id="ARBA00022842"/>
    </source>
</evidence>
<evidence type="ECO:0000313" key="6">
    <source>
        <dbReference type="Proteomes" id="UP000231453"/>
    </source>
</evidence>
<organism evidence="5 6">
    <name type="scientific">Candidatus Magasanikbacteria bacterium CG_4_10_14_0_2_um_filter_33_14</name>
    <dbReference type="NCBI Taxonomy" id="1974636"/>
    <lineage>
        <taxon>Bacteria</taxon>
        <taxon>Candidatus Magasanikiibacteriota</taxon>
    </lineage>
</organism>
<dbReference type="Pfam" id="PF00293">
    <property type="entry name" value="NUDIX"/>
    <property type="match status" value="1"/>
</dbReference>
<keyword evidence="3" id="KW-0460">Magnesium</keyword>
<dbReference type="PANTHER" id="PTHR43046">
    <property type="entry name" value="GDP-MANNOSE MANNOSYL HYDROLASE"/>
    <property type="match status" value="1"/>
</dbReference>
<dbReference type="SUPFAM" id="SSF55811">
    <property type="entry name" value="Nudix"/>
    <property type="match status" value="1"/>
</dbReference>
<evidence type="ECO:0000313" key="5">
    <source>
        <dbReference type="EMBL" id="PIZ95767.1"/>
    </source>
</evidence>